<organism evidence="2 3">
    <name type="scientific">Ferrimonas sediminicola</name>
    <dbReference type="NCBI Taxonomy" id="2569538"/>
    <lineage>
        <taxon>Bacteria</taxon>
        <taxon>Pseudomonadati</taxon>
        <taxon>Pseudomonadota</taxon>
        <taxon>Gammaproteobacteria</taxon>
        <taxon>Alteromonadales</taxon>
        <taxon>Ferrimonadaceae</taxon>
        <taxon>Ferrimonas</taxon>
    </lineage>
</organism>
<gene>
    <name evidence="2" type="ORF">FCL40_10670</name>
</gene>
<keyword evidence="1" id="KW-0732">Signal</keyword>
<dbReference type="Proteomes" id="UP000305674">
    <property type="component" value="Unassembled WGS sequence"/>
</dbReference>
<feature type="chain" id="PRO_5020570999" evidence="1">
    <location>
        <begin position="22"/>
        <end position="255"/>
    </location>
</feature>
<dbReference type="PROSITE" id="PS51257">
    <property type="entry name" value="PROKAR_LIPOPROTEIN"/>
    <property type="match status" value="1"/>
</dbReference>
<comment type="caution">
    <text evidence="2">The sequence shown here is derived from an EMBL/GenBank/DDBJ whole genome shotgun (WGS) entry which is preliminary data.</text>
</comment>
<keyword evidence="3" id="KW-1185">Reference proteome</keyword>
<evidence type="ECO:0000313" key="3">
    <source>
        <dbReference type="Proteomes" id="UP000305674"/>
    </source>
</evidence>
<evidence type="ECO:0000313" key="2">
    <source>
        <dbReference type="EMBL" id="TKB48616.1"/>
    </source>
</evidence>
<reference evidence="2 3" key="1">
    <citation type="submission" date="2019-04" db="EMBL/GenBank/DDBJ databases">
        <authorList>
            <person name="Hwang J.C."/>
        </authorList>
    </citation>
    <scope>NUCLEOTIDE SEQUENCE [LARGE SCALE GENOMIC DNA]</scope>
    <source>
        <strain evidence="2 3">IMCC35001</strain>
    </source>
</reference>
<dbReference type="EMBL" id="SWCI01000006">
    <property type="protein sequence ID" value="TKB48616.1"/>
    <property type="molecule type" value="Genomic_DNA"/>
</dbReference>
<dbReference type="AlphaFoldDB" id="A0A4U1BCC6"/>
<name>A0A4U1BCC6_9GAMM</name>
<protein>
    <submittedName>
        <fullName evidence="2">DUF4198 domain-containing protein</fullName>
    </submittedName>
</protein>
<feature type="signal peptide" evidence="1">
    <location>
        <begin position="1"/>
        <end position="21"/>
    </location>
</feature>
<accession>A0A4U1BCC6</accession>
<dbReference type="InterPro" id="IPR019613">
    <property type="entry name" value="DUF4198"/>
</dbReference>
<dbReference type="RefSeq" id="WP_136853293.1">
    <property type="nucleotide sequence ID" value="NZ_SWCI01000006.1"/>
</dbReference>
<dbReference type="OrthoDB" id="9780723at2"/>
<evidence type="ECO:0000256" key="1">
    <source>
        <dbReference type="SAM" id="SignalP"/>
    </source>
</evidence>
<sequence>MSLSLRAGLLTAALFSGAACAHFQELIPQSDTLTPQSGGQVQLSLTFTHPMERGPAMAMGQPVQFGVVGPQGRQDLLERLTSTGVDGQQAYLADYRVTRPGDYLFYLEPAPYWEPGEGKMIIHYTKVVVEGFGALEGWDQPVGLPVEIEPLSRPYSLWRGNLFQGLVRHQGEPVPFAEVEVEWRNDGSVTPPSDGYVTQVIKADANGVFSYAMPRSGWWGFAALLEAEQPMTNPQGEPVPVELGGLIWVHARDMN</sequence>
<dbReference type="Pfam" id="PF10670">
    <property type="entry name" value="DUF4198"/>
    <property type="match status" value="1"/>
</dbReference>
<proteinExistence type="predicted"/>